<keyword evidence="9" id="KW-1185">Reference proteome</keyword>
<feature type="region of interest" description="Disordered" evidence="5">
    <location>
        <begin position="519"/>
        <end position="551"/>
    </location>
</feature>
<accession>A0AA46TF12</accession>
<dbReference type="AlphaFoldDB" id="A0AA46TF12"/>
<evidence type="ECO:0000256" key="5">
    <source>
        <dbReference type="SAM" id="MobiDB-lite"/>
    </source>
</evidence>
<dbReference type="GO" id="GO:0016757">
    <property type="term" value="F:glycosyltransferase activity"/>
    <property type="evidence" value="ECO:0007669"/>
    <property type="project" value="UniProtKB-KW"/>
</dbReference>
<dbReference type="PANTHER" id="PTHR43179">
    <property type="entry name" value="RHAMNOSYLTRANSFERASE WBBL"/>
    <property type="match status" value="1"/>
</dbReference>
<gene>
    <name evidence="8" type="ORF">L0C25_15940</name>
</gene>
<dbReference type="Pfam" id="PF13641">
    <property type="entry name" value="Glyco_tranf_2_3"/>
    <property type="match status" value="1"/>
</dbReference>
<evidence type="ECO:0000256" key="1">
    <source>
        <dbReference type="ARBA" id="ARBA00004776"/>
    </source>
</evidence>
<dbReference type="InterPro" id="IPR040492">
    <property type="entry name" value="GlfT2_N"/>
</dbReference>
<dbReference type="KEGG" id="sgrg:L0C25_15940"/>
<evidence type="ECO:0000313" key="9">
    <source>
        <dbReference type="Proteomes" id="UP001164390"/>
    </source>
</evidence>
<feature type="domain" description="Galactofuranosyltransferase GlfT2 N-terminal" evidence="6">
    <location>
        <begin position="69"/>
        <end position="188"/>
    </location>
</feature>
<dbReference type="Pfam" id="PF19320">
    <property type="entry name" value="GlfT2_domain3"/>
    <property type="match status" value="1"/>
</dbReference>
<keyword evidence="4 8" id="KW-0808">Transferase</keyword>
<dbReference type="PANTHER" id="PTHR43179:SF12">
    <property type="entry name" value="GALACTOFURANOSYLTRANSFERASE GLFT2"/>
    <property type="match status" value="1"/>
</dbReference>
<evidence type="ECO:0000256" key="4">
    <source>
        <dbReference type="ARBA" id="ARBA00022679"/>
    </source>
</evidence>
<feature type="domain" description="Galactofuranosyltransferase-2 C-terminal" evidence="7">
    <location>
        <begin position="466"/>
        <end position="663"/>
    </location>
</feature>
<proteinExistence type="inferred from homology"/>
<name>A0AA46TF12_9ACTN</name>
<evidence type="ECO:0000313" key="8">
    <source>
        <dbReference type="EMBL" id="UYM04030.1"/>
    </source>
</evidence>
<evidence type="ECO:0000256" key="2">
    <source>
        <dbReference type="ARBA" id="ARBA00006739"/>
    </source>
</evidence>
<dbReference type="Gene3D" id="3.90.550.60">
    <property type="match status" value="1"/>
</dbReference>
<feature type="compositionally biased region" description="Basic residues" evidence="5">
    <location>
        <begin position="535"/>
        <end position="546"/>
    </location>
</feature>
<dbReference type="Proteomes" id="UP001164390">
    <property type="component" value="Chromosome"/>
</dbReference>
<dbReference type="RefSeq" id="WP_271632672.1">
    <property type="nucleotide sequence ID" value="NZ_CP094970.1"/>
</dbReference>
<comment type="pathway">
    <text evidence="1">Cell wall biogenesis; cell wall polysaccharide biosynthesis.</text>
</comment>
<dbReference type="SUPFAM" id="SSF53448">
    <property type="entry name" value="Nucleotide-diphospho-sugar transferases"/>
    <property type="match status" value="1"/>
</dbReference>
<protein>
    <submittedName>
        <fullName evidence="8">Glycosyltransferase</fullName>
        <ecNumber evidence="8">2.4.-.-</ecNumber>
    </submittedName>
</protein>
<feature type="region of interest" description="Disordered" evidence="5">
    <location>
        <begin position="666"/>
        <end position="693"/>
    </location>
</feature>
<dbReference type="Pfam" id="PF17994">
    <property type="entry name" value="Glft2_N"/>
    <property type="match status" value="1"/>
</dbReference>
<evidence type="ECO:0000259" key="6">
    <source>
        <dbReference type="Pfam" id="PF17994"/>
    </source>
</evidence>
<dbReference type="EMBL" id="CP094970">
    <property type="protein sequence ID" value="UYM04030.1"/>
    <property type="molecule type" value="Genomic_DNA"/>
</dbReference>
<reference evidence="8" key="1">
    <citation type="submission" date="2022-01" db="EMBL/GenBank/DDBJ databases">
        <title>Nocardioidaceae gen. sp. A5X3R13.</title>
        <authorList>
            <person name="Lopez Marin M.A."/>
            <person name="Uhlik O."/>
        </authorList>
    </citation>
    <scope>NUCLEOTIDE SEQUENCE</scope>
    <source>
        <strain evidence="8">A5X3R13</strain>
    </source>
</reference>
<dbReference type="InterPro" id="IPR029044">
    <property type="entry name" value="Nucleotide-diphossugar_trans"/>
</dbReference>
<organism evidence="8 9">
    <name type="scientific">Solicola gregarius</name>
    <dbReference type="NCBI Taxonomy" id="2908642"/>
    <lineage>
        <taxon>Bacteria</taxon>
        <taxon>Bacillati</taxon>
        <taxon>Actinomycetota</taxon>
        <taxon>Actinomycetes</taxon>
        <taxon>Propionibacteriales</taxon>
        <taxon>Nocardioidaceae</taxon>
        <taxon>Solicola</taxon>
    </lineage>
</organism>
<evidence type="ECO:0000256" key="3">
    <source>
        <dbReference type="ARBA" id="ARBA00022676"/>
    </source>
</evidence>
<dbReference type="EC" id="2.4.-.-" evidence="8"/>
<evidence type="ECO:0000259" key="7">
    <source>
        <dbReference type="Pfam" id="PF19320"/>
    </source>
</evidence>
<keyword evidence="3 8" id="KW-0328">Glycosyltransferase</keyword>
<comment type="similarity">
    <text evidence="2">Belongs to the glycosyltransferase 2 family.</text>
</comment>
<sequence length="693" mass="77337">MTQTEAPAEAPQTVTRVLQRVVFPADRDLDVMPLYVDYSAGMLMTADEPGSSRAAAKESAAPAFDAMQSTRRPENVLGRHRMRIAADQRASFGTYFNGFAASYWRMWSVLSEVVLRVRVRGDAAVIVYRSTPDGRSQRVDSANTDDDPSGEFAFRLPLKPFADGGWYWFDVFAGGDDAILEEAAWCADVPVERARQGTVTIGITTYNRPDSCVELLGQLANDKDVMERIDELIVVDQGNQKVADEALFGEVAAALGTKLRMIDQGNIGGSGGFARAQYETAKAGVSDYVLLLDDDIVAETESVLRSLVFGDLCTNPTIVGGHMFSLYKRSQLHSFGEKVNLYHFWWGPAPHVHPEHDFSAHGLRSTGWMHRRVDVDFNGWWMCLIPRTVIDEIGLGLPLFIKWDDSEYGIRAREAGFQTVTMPGVAVWHVPWTDKNDALDWQAYYHQRNRTVAALLHSPYDRSGSVIRQSFRHQIKHLLSMQYSTADLRLDALEDILRGPEHLHAEIGTKLAEVRAKRSSHADAQMAPHPDRFPRVRLRKPPKRGRSAGDISGMMGKVVAAGMSGIKQFRPTRAEAEFNPEAQIAAADAKWWRLAQFDSAVVSTTDGTSASWYRRDRDTFKRLLTRTVSLHERMHREWPQLVRQYRAAMDDLTGWEAWERTFADAEANATLPSSAANGTPPASEPGESTSTSS</sequence>
<dbReference type="InterPro" id="IPR045699">
    <property type="entry name" value="GlfT2_C"/>
</dbReference>